<reference evidence="4 5" key="1">
    <citation type="journal article" date="2015" name="Genome Announc.">
        <title>Complete Genome Sequence of Sedimenticola thiotaurini Strain SIP-G1, a Polyphosphate- and Polyhydroxyalkanoate-Accumulating Sulfur-Oxidizing Gammaproteobacterium Isolated from Salt Marsh Sediments.</title>
        <authorList>
            <person name="Flood B.E."/>
            <person name="Jones D.S."/>
            <person name="Bailey J.V."/>
        </authorList>
    </citation>
    <scope>NUCLEOTIDE SEQUENCE [LARGE SCALE GENOMIC DNA]</scope>
    <source>
        <strain evidence="4 5">SIP-G1</strain>
    </source>
</reference>
<dbReference type="InterPro" id="IPR036465">
    <property type="entry name" value="vWFA_dom_sf"/>
</dbReference>
<proteinExistence type="predicted"/>
<sequence length="420" mass="46701">MSEIETKLSAARTRLILDKPFLGALVLRLPMQEADPTWCQTTATDARTFYYNADFINALTLEQTQFVLAHEALHCGLSHFARRMHRDKYRWDIACDLAINPLLVAEKLEPCPGALNLAEFEGMTAEEIYPCIAESDQMNTHDHHIYDQNDSNPGGNPDSGGGQPDDHPPSEKNADQPRPQQSESTQTAGGNKTVSGSKPDGAPQPEPLSPGEREQLAVQWSQRLAGAHQQAMQAGKMGGELGRMIGHLLQPQLPWRMLLAKYMTATAREDYNWTRPSRREGDAILPSLRSNELKVVIGLDTSGSISHEEMRQFISEIDAIKGQANARVTLLACDAVLASDGPWIAEPWEPLRLPREFKGGGDTDFRPVFEWVEQEGTHADLLIYFTDAQGDFPPQEPAIPVIWLIKGKAEIPWGQRIQLN</sequence>
<dbReference type="KEGG" id="seds:AAY24_05615"/>
<dbReference type="PANTHER" id="PTHR38730:SF1">
    <property type="entry name" value="SLL7028 PROTEIN"/>
    <property type="match status" value="1"/>
</dbReference>
<dbReference type="Pfam" id="PF13203">
    <property type="entry name" value="DUF2201_N"/>
    <property type="match status" value="1"/>
</dbReference>
<feature type="compositionally biased region" description="Basic and acidic residues" evidence="1">
    <location>
        <begin position="164"/>
        <end position="175"/>
    </location>
</feature>
<dbReference type="OrthoDB" id="9761650at2"/>
<keyword evidence="5" id="KW-1185">Reference proteome</keyword>
<dbReference type="SUPFAM" id="SSF53300">
    <property type="entry name" value="vWA-like"/>
    <property type="match status" value="1"/>
</dbReference>
<dbReference type="EMBL" id="CP011412">
    <property type="protein sequence ID" value="AKH19915.1"/>
    <property type="molecule type" value="Genomic_DNA"/>
</dbReference>
<feature type="compositionally biased region" description="Polar residues" evidence="1">
    <location>
        <begin position="178"/>
        <end position="196"/>
    </location>
</feature>
<dbReference type="PANTHER" id="PTHR38730">
    <property type="entry name" value="SLL7028 PROTEIN"/>
    <property type="match status" value="1"/>
</dbReference>
<feature type="domain" description="VWA-like" evidence="2">
    <location>
        <begin position="295"/>
        <end position="419"/>
    </location>
</feature>
<organism evidence="4 5">
    <name type="scientific">Sedimenticola thiotaurini</name>
    <dbReference type="NCBI Taxonomy" id="1543721"/>
    <lineage>
        <taxon>Bacteria</taxon>
        <taxon>Pseudomonadati</taxon>
        <taxon>Pseudomonadota</taxon>
        <taxon>Gammaproteobacteria</taxon>
        <taxon>Chromatiales</taxon>
        <taxon>Sedimenticolaceae</taxon>
        <taxon>Sedimenticola</taxon>
    </lineage>
</organism>
<evidence type="ECO:0008006" key="6">
    <source>
        <dbReference type="Google" id="ProtNLM"/>
    </source>
</evidence>
<dbReference type="AlphaFoldDB" id="A0A0F7JYF4"/>
<name>A0A0F7JYF4_9GAMM</name>
<protein>
    <recommendedName>
        <fullName evidence="6">Metallopeptidase domain-containing protein</fullName>
    </recommendedName>
</protein>
<dbReference type="InterPro" id="IPR018698">
    <property type="entry name" value="VWA-like_dom"/>
</dbReference>
<dbReference type="Pfam" id="PF09967">
    <property type="entry name" value="DUF2201"/>
    <property type="match status" value="1"/>
</dbReference>
<accession>A0A0F7JYF4</accession>
<dbReference type="Proteomes" id="UP000034410">
    <property type="component" value="Chromosome"/>
</dbReference>
<dbReference type="RefSeq" id="WP_046858850.1">
    <property type="nucleotide sequence ID" value="NZ_CP011412.1"/>
</dbReference>
<feature type="domain" description="Putative metallopeptidase" evidence="3">
    <location>
        <begin position="5"/>
        <end position="288"/>
    </location>
</feature>
<dbReference type="PATRIC" id="fig|1543721.4.peg.1165"/>
<evidence type="ECO:0000313" key="4">
    <source>
        <dbReference type="EMBL" id="AKH19915.1"/>
    </source>
</evidence>
<gene>
    <name evidence="4" type="ORF">AAY24_05615</name>
</gene>
<evidence type="ECO:0000259" key="3">
    <source>
        <dbReference type="Pfam" id="PF13203"/>
    </source>
</evidence>
<evidence type="ECO:0000313" key="5">
    <source>
        <dbReference type="Proteomes" id="UP000034410"/>
    </source>
</evidence>
<dbReference type="InterPro" id="IPR025154">
    <property type="entry name" value="Put_metallopeptidase_dom"/>
</dbReference>
<evidence type="ECO:0000256" key="1">
    <source>
        <dbReference type="SAM" id="MobiDB-lite"/>
    </source>
</evidence>
<feature type="region of interest" description="Disordered" evidence="1">
    <location>
        <begin position="142"/>
        <end position="210"/>
    </location>
</feature>
<evidence type="ECO:0000259" key="2">
    <source>
        <dbReference type="Pfam" id="PF09967"/>
    </source>
</evidence>